<dbReference type="PROSITE" id="PS51257">
    <property type="entry name" value="PROKAR_LIPOPROTEIN"/>
    <property type="match status" value="1"/>
</dbReference>
<name>A0A511UT93_9BACI</name>
<accession>A0A511UT93</accession>
<reference evidence="1 2" key="1">
    <citation type="submission" date="2019-07" db="EMBL/GenBank/DDBJ databases">
        <title>Whole genome shotgun sequence of Cerasibacillus quisquiliarum NBRC 102429.</title>
        <authorList>
            <person name="Hosoyama A."/>
            <person name="Uohara A."/>
            <person name="Ohji S."/>
            <person name="Ichikawa N."/>
        </authorList>
    </citation>
    <scope>NUCLEOTIDE SEQUENCE [LARGE SCALE GENOMIC DNA]</scope>
    <source>
        <strain evidence="1 2">NBRC 102429</strain>
    </source>
</reference>
<comment type="caution">
    <text evidence="1">The sequence shown here is derived from an EMBL/GenBank/DDBJ whole genome shotgun (WGS) entry which is preliminary data.</text>
</comment>
<gene>
    <name evidence="1" type="ORF">CQU01_00530</name>
</gene>
<organism evidence="1 2">
    <name type="scientific">Cerasibacillus quisquiliarum</name>
    <dbReference type="NCBI Taxonomy" id="227865"/>
    <lineage>
        <taxon>Bacteria</taxon>
        <taxon>Bacillati</taxon>
        <taxon>Bacillota</taxon>
        <taxon>Bacilli</taxon>
        <taxon>Bacillales</taxon>
        <taxon>Bacillaceae</taxon>
        <taxon>Cerasibacillus</taxon>
    </lineage>
</organism>
<proteinExistence type="predicted"/>
<keyword evidence="2" id="KW-1185">Reference proteome</keyword>
<evidence type="ECO:0000313" key="2">
    <source>
        <dbReference type="Proteomes" id="UP000321491"/>
    </source>
</evidence>
<evidence type="ECO:0008006" key="3">
    <source>
        <dbReference type="Google" id="ProtNLM"/>
    </source>
</evidence>
<sequence>MKKDFLTTSILLLIISFLVGCSSHEKTEMNPDYAGVGTEIPGGIDARIVPFDFEEAVKDADLIAEVEIKRLIKEVKEEPIPYTVFATHIIQKIEGDDMRAEVTIRQNGDSEWRFNDNKMFKPGEKYVFFLKKTAASESDYWILGEETGMFQVASDDYLIKLSDSLDEFASLEAHPNDLQSNDKEIINDVTQILDKQSFINKIKGELK</sequence>
<dbReference type="RefSeq" id="WP_146934172.1">
    <property type="nucleotide sequence ID" value="NZ_BJXW01000001.1"/>
</dbReference>
<dbReference type="AlphaFoldDB" id="A0A511UT93"/>
<evidence type="ECO:0000313" key="1">
    <source>
        <dbReference type="EMBL" id="GEN29815.1"/>
    </source>
</evidence>
<dbReference type="OrthoDB" id="2973100at2"/>
<protein>
    <recommendedName>
        <fullName evidence="3">Lipoprotein</fullName>
    </recommendedName>
</protein>
<dbReference type="EMBL" id="BJXW01000001">
    <property type="protein sequence ID" value="GEN29815.1"/>
    <property type="molecule type" value="Genomic_DNA"/>
</dbReference>
<dbReference type="Proteomes" id="UP000321491">
    <property type="component" value="Unassembled WGS sequence"/>
</dbReference>